<protein>
    <submittedName>
        <fullName evidence="5">Diguanylate cyclase</fullName>
    </submittedName>
    <submittedName>
        <fullName evidence="6">EAL domain-containing protein</fullName>
    </submittedName>
</protein>
<name>A0AAE5X7P2_9BRAD</name>
<dbReference type="InterPro" id="IPR000014">
    <property type="entry name" value="PAS"/>
</dbReference>
<dbReference type="PANTHER" id="PTHR44757">
    <property type="entry name" value="DIGUANYLATE CYCLASE DGCP"/>
    <property type="match status" value="1"/>
</dbReference>
<dbReference type="Pfam" id="PF00990">
    <property type="entry name" value="GGDEF"/>
    <property type="match status" value="1"/>
</dbReference>
<dbReference type="AlphaFoldDB" id="A0AAE5X7P2"/>
<dbReference type="Pfam" id="PF00563">
    <property type="entry name" value="EAL"/>
    <property type="match status" value="1"/>
</dbReference>
<dbReference type="InterPro" id="IPR052155">
    <property type="entry name" value="Biofilm_reg_signaling"/>
</dbReference>
<dbReference type="CDD" id="cd01949">
    <property type="entry name" value="GGDEF"/>
    <property type="match status" value="1"/>
</dbReference>
<dbReference type="Gene3D" id="3.30.70.270">
    <property type="match status" value="1"/>
</dbReference>
<keyword evidence="1" id="KW-0812">Transmembrane</keyword>
<gene>
    <name evidence="6" type="ORF">EAS56_16250</name>
    <name evidence="5" type="ORF">XH91_16805</name>
</gene>
<evidence type="ECO:0000313" key="5">
    <source>
        <dbReference type="EMBL" id="QAU50180.1"/>
    </source>
</evidence>
<evidence type="ECO:0000313" key="7">
    <source>
        <dbReference type="Proteomes" id="UP000288972"/>
    </source>
</evidence>
<accession>A0AAE5X7P2</accession>
<dbReference type="SMART" id="SM00267">
    <property type="entry name" value="GGDEF"/>
    <property type="match status" value="1"/>
</dbReference>
<evidence type="ECO:0000259" key="4">
    <source>
        <dbReference type="PROSITE" id="PS50887"/>
    </source>
</evidence>
<dbReference type="InterPro" id="IPR029787">
    <property type="entry name" value="Nucleotide_cyclase"/>
</dbReference>
<feature type="transmembrane region" description="Helical" evidence="1">
    <location>
        <begin position="20"/>
        <end position="42"/>
    </location>
</feature>
<dbReference type="Proteomes" id="UP000290401">
    <property type="component" value="Unassembled WGS sequence"/>
</dbReference>
<reference evidence="5 7" key="1">
    <citation type="submission" date="2018-06" db="EMBL/GenBank/DDBJ databases">
        <title>Comparative genomics of rhizobia nodulating Arachis hypogaea in China.</title>
        <authorList>
            <person name="Li Y."/>
        </authorList>
    </citation>
    <scope>NUCLEOTIDE SEQUENCE [LARGE SCALE GENOMIC DNA]</scope>
    <source>
        <strain evidence="5 7">CCBAU 51670</strain>
    </source>
</reference>
<dbReference type="InterPro" id="IPR001633">
    <property type="entry name" value="EAL_dom"/>
</dbReference>
<feature type="transmembrane region" description="Helical" evidence="1">
    <location>
        <begin position="304"/>
        <end position="326"/>
    </location>
</feature>
<organism evidence="5 7">
    <name type="scientific">Bradyrhizobium guangzhouense</name>
    <dbReference type="NCBI Taxonomy" id="1325095"/>
    <lineage>
        <taxon>Bacteria</taxon>
        <taxon>Pseudomonadati</taxon>
        <taxon>Pseudomonadota</taxon>
        <taxon>Alphaproteobacteria</taxon>
        <taxon>Hyphomicrobiales</taxon>
        <taxon>Nitrobacteraceae</taxon>
        <taxon>Bradyrhizobium</taxon>
    </lineage>
</organism>
<dbReference type="Proteomes" id="UP000288972">
    <property type="component" value="Chromosome"/>
</dbReference>
<dbReference type="RefSeq" id="WP_128951596.1">
    <property type="nucleotide sequence ID" value="NZ_CP030053.1"/>
</dbReference>
<dbReference type="PROSITE" id="PS50887">
    <property type="entry name" value="GGDEF"/>
    <property type="match status" value="1"/>
</dbReference>
<dbReference type="Pfam" id="PF12860">
    <property type="entry name" value="PAS_7"/>
    <property type="match status" value="1"/>
</dbReference>
<evidence type="ECO:0000256" key="1">
    <source>
        <dbReference type="SAM" id="Phobius"/>
    </source>
</evidence>
<dbReference type="SUPFAM" id="SSF55785">
    <property type="entry name" value="PYP-like sensor domain (PAS domain)"/>
    <property type="match status" value="1"/>
</dbReference>
<feature type="domain" description="PAS" evidence="2">
    <location>
        <begin position="343"/>
        <end position="383"/>
    </location>
</feature>
<evidence type="ECO:0000313" key="6">
    <source>
        <dbReference type="EMBL" id="RXH13085.1"/>
    </source>
</evidence>
<sequence>MMTRYGSRLFDQAFVRSGPIRWLVVGGTLLIAAIAVGAVLMAQNFRERALRNSSRELENTVLLLAHHFDQQLQDFAVIQKDFVDHVRVNGITTAADFRKRLSGEDVHRMLRSKIDALPYMGGVNIIDADGNVINSSTAWPAPKVNVADRAYYRSFRYDPQAPDVLIEPVHSRISGAWTILIVRRIMGPHGEFMGIVGRGIEPANFEKFFETVMLGEGATISMLHRDGTLLARYPSSSDMMGRNFRNGSFEQQRIFALDHFAGRIVSPIDGEDRLASARALPHFPILMMATTTRAAALADWREQIGILISVAGASALAIAGVLTAIVRKLLEQHRLSRERLTLEKQRLDRAVNNMTQGLLLFDAEQQLVICNQRYIEMYGLSPDVVKPGYSFRDIIAHRKETGSFTGDVNQYTARVLRDIHVRNSMVVDTSDGRSIQIVNEPLADGGWVATHEDITDRRRTEERITHLAHYDALTDLPNRAKFHEHLREELASIGHGEELAVHYIDIDEFKGVNDALGHLVGDELLKSVAESLRRCAGPADFVARLGGDEFAIVQSAVTSQDQVSELVARVFAAIRTPFDCMGHHLTTDASIGIALAPGHGNALDQILKNADMAMYAAKSAGRRTYRFFEPEMDAKVRERRQLEIDLRHAIAQGGREGGLEVYYQPCLSLKDDRITGCEALVRWRHPERGMVSPAEFIPIAEDTGLINEIGEWVLSTACRDAAAWPDDIRLAVNVSPVQFKSGTLALKIMAALAASNLPASRLELEITEAVLIRDDDTALAILHQLRAIGVRIALDDFGTGYSSLSYLHRFPFDKIKIDRCFVNDIAGPDGSASIVQAVVNLASARRMATTAEGVETEEQQRLLRTLGCTEMQGYLFSAARPADKVVELFALHRSRLAQRNGDEARRREAS</sequence>
<dbReference type="CDD" id="cd12914">
    <property type="entry name" value="PDC1_DGC_like"/>
    <property type="match status" value="1"/>
</dbReference>
<keyword evidence="8" id="KW-1185">Reference proteome</keyword>
<feature type="domain" description="GGDEF" evidence="4">
    <location>
        <begin position="497"/>
        <end position="630"/>
    </location>
</feature>
<dbReference type="EMBL" id="RDQZ01000011">
    <property type="protein sequence ID" value="RXH13085.1"/>
    <property type="molecule type" value="Genomic_DNA"/>
</dbReference>
<evidence type="ECO:0000313" key="8">
    <source>
        <dbReference type="Proteomes" id="UP000290401"/>
    </source>
</evidence>
<dbReference type="InterPro" id="IPR035919">
    <property type="entry name" value="EAL_sf"/>
</dbReference>
<dbReference type="PROSITE" id="PS50112">
    <property type="entry name" value="PAS"/>
    <property type="match status" value="1"/>
</dbReference>
<dbReference type="CDD" id="cd12915">
    <property type="entry name" value="PDC2_DGC_like"/>
    <property type="match status" value="1"/>
</dbReference>
<dbReference type="InterPro" id="IPR000160">
    <property type="entry name" value="GGDEF_dom"/>
</dbReference>
<dbReference type="InterPro" id="IPR035965">
    <property type="entry name" value="PAS-like_dom_sf"/>
</dbReference>
<keyword evidence="1" id="KW-1133">Transmembrane helix</keyword>
<dbReference type="SUPFAM" id="SSF55073">
    <property type="entry name" value="Nucleotide cyclase"/>
    <property type="match status" value="1"/>
</dbReference>
<dbReference type="InterPro" id="IPR054327">
    <property type="entry name" value="His-kinase-like_sensor"/>
</dbReference>
<proteinExistence type="predicted"/>
<dbReference type="Pfam" id="PF22588">
    <property type="entry name" value="dCache_1_like"/>
    <property type="match status" value="1"/>
</dbReference>
<keyword evidence="1" id="KW-0472">Membrane</keyword>
<dbReference type="InterPro" id="IPR043128">
    <property type="entry name" value="Rev_trsase/Diguanyl_cyclase"/>
</dbReference>
<evidence type="ECO:0000259" key="2">
    <source>
        <dbReference type="PROSITE" id="PS50112"/>
    </source>
</evidence>
<dbReference type="EMBL" id="CP030053">
    <property type="protein sequence ID" value="QAU50180.1"/>
    <property type="molecule type" value="Genomic_DNA"/>
</dbReference>
<dbReference type="CDD" id="cd01948">
    <property type="entry name" value="EAL"/>
    <property type="match status" value="1"/>
</dbReference>
<dbReference type="PROSITE" id="PS50883">
    <property type="entry name" value="EAL"/>
    <property type="match status" value="1"/>
</dbReference>
<evidence type="ECO:0000259" key="3">
    <source>
        <dbReference type="PROSITE" id="PS50883"/>
    </source>
</evidence>
<dbReference type="SUPFAM" id="SSF141868">
    <property type="entry name" value="EAL domain-like"/>
    <property type="match status" value="1"/>
</dbReference>
<dbReference type="NCBIfam" id="TIGR00254">
    <property type="entry name" value="GGDEF"/>
    <property type="match status" value="1"/>
</dbReference>
<feature type="domain" description="EAL" evidence="3">
    <location>
        <begin position="639"/>
        <end position="893"/>
    </location>
</feature>
<dbReference type="KEGG" id="bgz:XH91_16805"/>
<dbReference type="Gene3D" id="3.30.450.20">
    <property type="entry name" value="PAS domain"/>
    <property type="match status" value="3"/>
</dbReference>
<dbReference type="SMART" id="SM00052">
    <property type="entry name" value="EAL"/>
    <property type="match status" value="1"/>
</dbReference>
<dbReference type="Gene3D" id="3.20.20.450">
    <property type="entry name" value="EAL domain"/>
    <property type="match status" value="1"/>
</dbReference>
<dbReference type="PANTHER" id="PTHR44757:SF2">
    <property type="entry name" value="BIOFILM ARCHITECTURE MAINTENANCE PROTEIN MBAA"/>
    <property type="match status" value="1"/>
</dbReference>
<reference evidence="6 8" key="2">
    <citation type="submission" date="2018-10" db="EMBL/GenBank/DDBJ databases">
        <title>Bradyrhizobium sp. nov., effective nodules isolated from peanut in China.</title>
        <authorList>
            <person name="Li Y."/>
        </authorList>
    </citation>
    <scope>NUCLEOTIDE SEQUENCE [LARGE SCALE GENOMIC DNA]</scope>
    <source>
        <strain evidence="6 8">CCBAU 53426</strain>
    </source>
</reference>